<keyword evidence="7" id="KW-0067">ATP-binding</keyword>
<dbReference type="InterPro" id="IPR017441">
    <property type="entry name" value="Protein_kinase_ATP_BS"/>
</dbReference>
<dbReference type="PROSITE" id="PS00108">
    <property type="entry name" value="PROTEIN_KINASE_ST"/>
    <property type="match status" value="1"/>
</dbReference>
<keyword evidence="14" id="KW-1185">Reference proteome</keyword>
<keyword evidence="5" id="KW-0547">Nucleotide-binding</keyword>
<dbReference type="PROSITE" id="PS00107">
    <property type="entry name" value="PROTEIN_KINASE_ATP"/>
    <property type="match status" value="1"/>
</dbReference>
<dbReference type="InterPro" id="IPR008271">
    <property type="entry name" value="Ser/Thr_kinase_AS"/>
</dbReference>
<evidence type="ECO:0000256" key="4">
    <source>
        <dbReference type="ARBA" id="ARBA00022737"/>
    </source>
</evidence>
<keyword evidence="6" id="KW-0418">Kinase</keyword>
<evidence type="ECO:0000256" key="8">
    <source>
        <dbReference type="ARBA" id="ARBA00023170"/>
    </source>
</evidence>
<dbReference type="InterPro" id="IPR002902">
    <property type="entry name" value="GNK2"/>
</dbReference>
<dbReference type="Pfam" id="PF01657">
    <property type="entry name" value="Stress-antifung"/>
    <property type="match status" value="2"/>
</dbReference>
<dbReference type="Pfam" id="PF00069">
    <property type="entry name" value="Pkinase"/>
    <property type="match status" value="1"/>
</dbReference>
<organism evidence="13 14">
    <name type="scientific">Daucus carota subsp. sativus</name>
    <name type="common">Carrot</name>
    <dbReference type="NCBI Taxonomy" id="79200"/>
    <lineage>
        <taxon>Eukaryota</taxon>
        <taxon>Viridiplantae</taxon>
        <taxon>Streptophyta</taxon>
        <taxon>Embryophyta</taxon>
        <taxon>Tracheophyta</taxon>
        <taxon>Spermatophyta</taxon>
        <taxon>Magnoliopsida</taxon>
        <taxon>eudicotyledons</taxon>
        <taxon>Gunneridae</taxon>
        <taxon>Pentapetalae</taxon>
        <taxon>asterids</taxon>
        <taxon>campanulids</taxon>
        <taxon>Apiales</taxon>
        <taxon>Apiaceae</taxon>
        <taxon>Apioideae</taxon>
        <taxon>Scandiceae</taxon>
        <taxon>Daucinae</taxon>
        <taxon>Daucus</taxon>
        <taxon>Daucus sect. Daucus</taxon>
    </lineage>
</organism>
<proteinExistence type="predicted"/>
<keyword evidence="11" id="KW-0812">Transmembrane</keyword>
<dbReference type="InterPro" id="IPR000719">
    <property type="entry name" value="Prot_kinase_dom"/>
</dbReference>
<feature type="transmembrane region" description="Helical" evidence="11">
    <location>
        <begin position="268"/>
        <end position="290"/>
    </location>
</feature>
<keyword evidence="1" id="KW-0723">Serine/threonine-protein kinase</keyword>
<dbReference type="KEGG" id="dcr:108202729"/>
<dbReference type="AlphaFoldDB" id="A0A175YFC8"/>
<feature type="region of interest" description="Disordered" evidence="10">
    <location>
        <begin position="610"/>
        <end position="647"/>
    </location>
</feature>
<keyword evidence="2" id="KW-0808">Transferase</keyword>
<keyword evidence="4" id="KW-0677">Repeat</keyword>
<accession>A0A175YFC8</accession>
<dbReference type="GO" id="GO:0004674">
    <property type="term" value="F:protein serine/threonine kinase activity"/>
    <property type="evidence" value="ECO:0007669"/>
    <property type="project" value="UniProtKB-KW"/>
</dbReference>
<dbReference type="CDD" id="cd23509">
    <property type="entry name" value="Gnk2-like"/>
    <property type="match status" value="2"/>
</dbReference>
<feature type="signal peptide" evidence="12">
    <location>
        <begin position="1"/>
        <end position="23"/>
    </location>
</feature>
<evidence type="ECO:0000256" key="10">
    <source>
        <dbReference type="SAM" id="MobiDB-lite"/>
    </source>
</evidence>
<evidence type="ECO:0000256" key="7">
    <source>
        <dbReference type="ARBA" id="ARBA00022840"/>
    </source>
</evidence>
<evidence type="ECO:0000256" key="11">
    <source>
        <dbReference type="SAM" id="Phobius"/>
    </source>
</evidence>
<keyword evidence="11" id="KW-0472">Membrane</keyword>
<dbReference type="GO" id="GO:0005524">
    <property type="term" value="F:ATP binding"/>
    <property type="evidence" value="ECO:0007669"/>
    <property type="project" value="UniProtKB-UniRule"/>
</dbReference>
<dbReference type="InterPro" id="IPR011009">
    <property type="entry name" value="Kinase-like_dom_sf"/>
</dbReference>
<dbReference type="SUPFAM" id="SSF56112">
    <property type="entry name" value="Protein kinase-like (PK-like)"/>
    <property type="match status" value="1"/>
</dbReference>
<feature type="compositionally biased region" description="Polar residues" evidence="10">
    <location>
        <begin position="628"/>
        <end position="641"/>
    </location>
</feature>
<dbReference type="PROSITE" id="PS51473">
    <property type="entry name" value="GNK2"/>
    <property type="match status" value="2"/>
</dbReference>
<dbReference type="InterPro" id="IPR038408">
    <property type="entry name" value="GNK2_sf"/>
</dbReference>
<evidence type="ECO:0000256" key="2">
    <source>
        <dbReference type="ARBA" id="ARBA00022679"/>
    </source>
</evidence>
<dbReference type="PANTHER" id="PTHR47973">
    <property type="entry name" value="CYSTEINE-RICH RECEPTOR-LIKE PROTEIN KINASE 3"/>
    <property type="match status" value="1"/>
</dbReference>
<evidence type="ECO:0000313" key="14">
    <source>
        <dbReference type="Proteomes" id="UP000077755"/>
    </source>
</evidence>
<dbReference type="OMA" id="EKQIRNC"/>
<sequence>MKRWWSMIVAVVALVLVVESVMAQQKNDTILNSGCSQYNASSTLEFFRNLNTTLADLRREITVNRTYFGTQQQARTTNPVYTMFQCRKYLSTAECVSCFDRAALDIRSICKLANGARVIYDDCFLRYESNGFYTTATALGNTGRCNNDTVANSTSANFNTAAGDVLNNLLLATPKIKGYYAATTEQVVGSNTTVYAVAQCAETVTETECQNCMNVAYENIKSCPPRSGARAIDAGCFMRYDDSAFFASNETTNIKKYLKDGGSSDKKAIIGGIAGGVGLLLILLALLLWYRLSGKKKVAQRGHILGSTELQGPVTYNYKELKSATKNFNEEYKLGEGGSGDVYKGIVKNGNIVAVKRLALSTTKAKASFESEVRLISNVHHRNLIRLLGCSSKGPDLLLVYEYMENGSLDRFLYGGKRGTLNWKQRFDIIFGTARGLAYLHEQFHVRIIHRDIKPGNILLDDELQPKIADFGLARLLPEDQSHLNTKFAGTLGYTAPEYALQGQLSEKVDTYSFGVVVLEIVSGRRCSDTNIESDTDFLLEYAWKLHEKDMHLKLVDETLDPNDYTTEDAKKIIEIALMCTQSPASLRPTMSEVVVLLLSDDRSLEQRPLSKPTFVHSENRIREDTHSTPPQSVSNATATLSDFVGR</sequence>
<keyword evidence="11" id="KW-1133">Transmembrane helix</keyword>
<feature type="chain" id="PRO_5043500942" evidence="12">
    <location>
        <begin position="24"/>
        <end position="647"/>
    </location>
</feature>
<dbReference type="Gene3D" id="1.10.510.10">
    <property type="entry name" value="Transferase(Phosphotransferase) domain 1"/>
    <property type="match status" value="1"/>
</dbReference>
<dbReference type="OrthoDB" id="4062651at2759"/>
<dbReference type="Gramene" id="KZM82309">
    <property type="protein sequence ID" value="KZM82309"/>
    <property type="gene ID" value="DCAR_029807"/>
</dbReference>
<dbReference type="Gene3D" id="3.30.200.20">
    <property type="entry name" value="Phosphorylase Kinase, domain 1"/>
    <property type="match status" value="1"/>
</dbReference>
<dbReference type="FunFam" id="3.30.200.20:FF:000177">
    <property type="entry name" value="Cysteine-rich receptor-like protein kinase 2"/>
    <property type="match status" value="1"/>
</dbReference>
<gene>
    <name evidence="13" type="ORF">DCAR_0934619</name>
</gene>
<dbReference type="EMBL" id="CP093351">
    <property type="protein sequence ID" value="WOH15084.1"/>
    <property type="molecule type" value="Genomic_DNA"/>
</dbReference>
<keyword evidence="8" id="KW-0675">Receptor</keyword>
<evidence type="ECO:0000256" key="5">
    <source>
        <dbReference type="ARBA" id="ARBA00022741"/>
    </source>
</evidence>
<dbReference type="FunFam" id="3.30.430.20:FF:000017">
    <property type="entry name" value="Cysteine-rich receptor-like protein kinase 2"/>
    <property type="match status" value="1"/>
</dbReference>
<evidence type="ECO:0000256" key="1">
    <source>
        <dbReference type="ARBA" id="ARBA00022527"/>
    </source>
</evidence>
<dbReference type="SMART" id="SM00220">
    <property type="entry name" value="S_TKc"/>
    <property type="match status" value="1"/>
</dbReference>
<feature type="compositionally biased region" description="Basic and acidic residues" evidence="10">
    <location>
        <begin position="618"/>
        <end position="627"/>
    </location>
</feature>
<reference evidence="13" key="1">
    <citation type="journal article" date="2016" name="Nat. Genet.">
        <title>A high-quality carrot genome assembly provides new insights into carotenoid accumulation and asterid genome evolution.</title>
        <authorList>
            <person name="Iorizzo M."/>
            <person name="Ellison S."/>
            <person name="Senalik D."/>
            <person name="Zeng P."/>
            <person name="Satapoomin P."/>
            <person name="Huang J."/>
            <person name="Bowman M."/>
            <person name="Iovene M."/>
            <person name="Sanseverino W."/>
            <person name="Cavagnaro P."/>
            <person name="Yildiz M."/>
            <person name="Macko-Podgorni A."/>
            <person name="Moranska E."/>
            <person name="Grzebelus E."/>
            <person name="Grzebelus D."/>
            <person name="Ashrafi H."/>
            <person name="Zheng Z."/>
            <person name="Cheng S."/>
            <person name="Spooner D."/>
            <person name="Van Deynze A."/>
            <person name="Simon P."/>
        </authorList>
    </citation>
    <scope>NUCLEOTIDE SEQUENCE</scope>
    <source>
        <tissue evidence="13">Leaf</tissue>
    </source>
</reference>
<evidence type="ECO:0000256" key="3">
    <source>
        <dbReference type="ARBA" id="ARBA00022729"/>
    </source>
</evidence>
<dbReference type="CDD" id="cd14066">
    <property type="entry name" value="STKc_IRAK"/>
    <property type="match status" value="1"/>
</dbReference>
<evidence type="ECO:0000313" key="13">
    <source>
        <dbReference type="EMBL" id="WOH15084.1"/>
    </source>
</evidence>
<keyword evidence="3 12" id="KW-0732">Signal</keyword>
<name>A0A175YFC8_DAUCS</name>
<dbReference type="Gene3D" id="3.30.430.20">
    <property type="entry name" value="Gnk2 domain, C-X8-C-X2-C motif"/>
    <property type="match status" value="2"/>
</dbReference>
<reference evidence="13" key="2">
    <citation type="submission" date="2022-03" db="EMBL/GenBank/DDBJ databases">
        <title>Draft title - Genomic analysis of global carrot germplasm unveils the trajectory of domestication and the origin of high carotenoid orange carrot.</title>
        <authorList>
            <person name="Iorizzo M."/>
            <person name="Ellison S."/>
            <person name="Senalik D."/>
            <person name="Macko-Podgorni A."/>
            <person name="Grzebelus D."/>
            <person name="Bostan H."/>
            <person name="Rolling W."/>
            <person name="Curaba J."/>
            <person name="Simon P."/>
        </authorList>
    </citation>
    <scope>NUCLEOTIDE SEQUENCE</scope>
    <source>
        <tissue evidence="13">Leaf</tissue>
    </source>
</reference>
<protein>
    <submittedName>
        <fullName evidence="13">Uncharacterized protein</fullName>
    </submittedName>
</protein>
<evidence type="ECO:0000256" key="9">
    <source>
        <dbReference type="ARBA" id="ARBA00023180"/>
    </source>
</evidence>
<keyword evidence="9" id="KW-0325">Glycoprotein</keyword>
<evidence type="ECO:0000256" key="6">
    <source>
        <dbReference type="ARBA" id="ARBA00022777"/>
    </source>
</evidence>
<dbReference type="PROSITE" id="PS50011">
    <property type="entry name" value="PROTEIN_KINASE_DOM"/>
    <property type="match status" value="1"/>
</dbReference>
<evidence type="ECO:0000256" key="12">
    <source>
        <dbReference type="SAM" id="SignalP"/>
    </source>
</evidence>
<dbReference type="FunFam" id="1.10.510.10:FF:000336">
    <property type="entry name" value="Cysteine-rich receptor-like protein kinase 2"/>
    <property type="match status" value="1"/>
</dbReference>
<dbReference type="InterPro" id="IPR052059">
    <property type="entry name" value="CR_Ser/Thr_kinase"/>
</dbReference>
<dbReference type="Proteomes" id="UP000077755">
    <property type="component" value="Chromosome 9"/>
</dbReference>